<keyword evidence="2 5" id="KW-0812">Transmembrane</keyword>
<feature type="domain" description="Fatty acid hydroxylase" evidence="6">
    <location>
        <begin position="117"/>
        <end position="262"/>
    </location>
</feature>
<name>A0A4R2N088_9PAST</name>
<reference evidence="7 8" key="1">
    <citation type="submission" date="2019-03" db="EMBL/GenBank/DDBJ databases">
        <title>Genomic Encyclopedia of Type Strains, Phase IV (KMG-IV): sequencing the most valuable type-strain genomes for metagenomic binning, comparative biology and taxonomic classification.</title>
        <authorList>
            <person name="Goeker M."/>
        </authorList>
    </citation>
    <scope>NUCLEOTIDE SEQUENCE [LARGE SCALE GENOMIC DNA]</scope>
    <source>
        <strain evidence="7 8">DSM 28231</strain>
    </source>
</reference>
<dbReference type="AlphaFoldDB" id="A0A4R2N088"/>
<gene>
    <name evidence="7" type="ORF">EV697_103108</name>
</gene>
<dbReference type="GO" id="GO:0005506">
    <property type="term" value="F:iron ion binding"/>
    <property type="evidence" value="ECO:0007669"/>
    <property type="project" value="InterPro"/>
</dbReference>
<feature type="transmembrane region" description="Helical" evidence="5">
    <location>
        <begin position="62"/>
        <end position="81"/>
    </location>
</feature>
<protein>
    <submittedName>
        <fullName evidence="7">Sterol desaturase/sphingolipid hydroxylase (Fatty acid hydroxylase superfamily)</fullName>
    </submittedName>
</protein>
<evidence type="ECO:0000259" key="6">
    <source>
        <dbReference type="Pfam" id="PF04116"/>
    </source>
</evidence>
<feature type="transmembrane region" description="Helical" evidence="5">
    <location>
        <begin position="15"/>
        <end position="33"/>
    </location>
</feature>
<evidence type="ECO:0000313" key="8">
    <source>
        <dbReference type="Proteomes" id="UP000294841"/>
    </source>
</evidence>
<keyword evidence="3 5" id="KW-1133">Transmembrane helix</keyword>
<dbReference type="PANTHER" id="PTHR11863">
    <property type="entry name" value="STEROL DESATURASE"/>
    <property type="match status" value="1"/>
</dbReference>
<dbReference type="OrthoDB" id="9770329at2"/>
<keyword evidence="8" id="KW-1185">Reference proteome</keyword>
<accession>A0A4R2N088</accession>
<feature type="transmembrane region" description="Helical" evidence="5">
    <location>
        <begin position="193"/>
        <end position="213"/>
    </location>
</feature>
<dbReference type="InterPro" id="IPR050307">
    <property type="entry name" value="Sterol_Desaturase_Related"/>
</dbReference>
<comment type="caution">
    <text evidence="7">The sequence shown here is derived from an EMBL/GenBank/DDBJ whole genome shotgun (WGS) entry which is preliminary data.</text>
</comment>
<feature type="transmembrane region" description="Helical" evidence="5">
    <location>
        <begin position="101"/>
        <end position="121"/>
    </location>
</feature>
<evidence type="ECO:0000256" key="2">
    <source>
        <dbReference type="ARBA" id="ARBA00022692"/>
    </source>
</evidence>
<evidence type="ECO:0000313" key="7">
    <source>
        <dbReference type="EMBL" id="TCP12804.1"/>
    </source>
</evidence>
<dbReference type="GO" id="GO:0016020">
    <property type="term" value="C:membrane"/>
    <property type="evidence" value="ECO:0007669"/>
    <property type="project" value="UniProtKB-SubCell"/>
</dbReference>
<dbReference type="RefSeq" id="WP_132023415.1">
    <property type="nucleotide sequence ID" value="NZ_CP016605.1"/>
</dbReference>
<dbReference type="Pfam" id="PF04116">
    <property type="entry name" value="FA_hydroxylase"/>
    <property type="match status" value="1"/>
</dbReference>
<proteinExistence type="predicted"/>
<dbReference type="EMBL" id="SLXI01000003">
    <property type="protein sequence ID" value="TCP12804.1"/>
    <property type="molecule type" value="Genomic_DNA"/>
</dbReference>
<dbReference type="GO" id="GO:0016491">
    <property type="term" value="F:oxidoreductase activity"/>
    <property type="evidence" value="ECO:0007669"/>
    <property type="project" value="InterPro"/>
</dbReference>
<sequence length="310" mass="36757">MHIFDDYLLNPEQRIYWLYLLSAFGISLVYYWVQPKPKVTHINTIYGELKAYWLHPSALLDYRYFIAVWLIKLYILLPLLLSAKTVTLYVNLLLLKIHTPLHLQFSALTISLLYTITLFISSEFSRYWLHRWLHTVPLLWQFHKVHHSAEILTPLTFYRVHPVENFLFGLRYAFTAGIVTGLFLWLFGSGLSLYMIGGTNAFIWGMSLIGSNLRHSHIYLRYPKFLERWFISPAQHQLHHTYKYCSKNYGGYLGIFDRLFGTLQLSENINKPTQYGFPKKLAKRYSGLTNLLIRPFIDCKTLWKRKHEKI</sequence>
<evidence type="ECO:0000256" key="1">
    <source>
        <dbReference type="ARBA" id="ARBA00004370"/>
    </source>
</evidence>
<comment type="subcellular location">
    <subcellularLocation>
        <location evidence="1">Membrane</location>
    </subcellularLocation>
</comment>
<evidence type="ECO:0000256" key="5">
    <source>
        <dbReference type="SAM" id="Phobius"/>
    </source>
</evidence>
<keyword evidence="4 5" id="KW-0472">Membrane</keyword>
<organism evidence="7 8">
    <name type="scientific">Bisgaardia hudsonensis</name>
    <dbReference type="NCBI Taxonomy" id="109472"/>
    <lineage>
        <taxon>Bacteria</taxon>
        <taxon>Pseudomonadati</taxon>
        <taxon>Pseudomonadota</taxon>
        <taxon>Gammaproteobacteria</taxon>
        <taxon>Pasteurellales</taxon>
        <taxon>Pasteurellaceae</taxon>
        <taxon>Bisgaardia</taxon>
    </lineage>
</organism>
<dbReference type="GO" id="GO:0008610">
    <property type="term" value="P:lipid biosynthetic process"/>
    <property type="evidence" value="ECO:0007669"/>
    <property type="project" value="InterPro"/>
</dbReference>
<feature type="transmembrane region" description="Helical" evidence="5">
    <location>
        <begin position="166"/>
        <end position="187"/>
    </location>
</feature>
<dbReference type="InterPro" id="IPR006694">
    <property type="entry name" value="Fatty_acid_hydroxylase"/>
</dbReference>
<dbReference type="Proteomes" id="UP000294841">
    <property type="component" value="Unassembled WGS sequence"/>
</dbReference>
<evidence type="ECO:0000256" key="3">
    <source>
        <dbReference type="ARBA" id="ARBA00022989"/>
    </source>
</evidence>
<evidence type="ECO:0000256" key="4">
    <source>
        <dbReference type="ARBA" id="ARBA00023136"/>
    </source>
</evidence>